<feature type="domain" description="O-methyltransferase C-terminal" evidence="4">
    <location>
        <begin position="90"/>
        <end position="167"/>
    </location>
</feature>
<organism evidence="5 6">
    <name type="scientific">Digitaria exilis</name>
    <dbReference type="NCBI Taxonomy" id="1010633"/>
    <lineage>
        <taxon>Eukaryota</taxon>
        <taxon>Viridiplantae</taxon>
        <taxon>Streptophyta</taxon>
        <taxon>Embryophyta</taxon>
        <taxon>Tracheophyta</taxon>
        <taxon>Spermatophyta</taxon>
        <taxon>Magnoliopsida</taxon>
        <taxon>Liliopsida</taxon>
        <taxon>Poales</taxon>
        <taxon>Poaceae</taxon>
        <taxon>PACMAD clade</taxon>
        <taxon>Panicoideae</taxon>
        <taxon>Panicodae</taxon>
        <taxon>Paniceae</taxon>
        <taxon>Anthephorinae</taxon>
        <taxon>Digitaria</taxon>
    </lineage>
</organism>
<dbReference type="AlphaFoldDB" id="A0A835AVG9"/>
<dbReference type="GO" id="GO:0032259">
    <property type="term" value="P:methylation"/>
    <property type="evidence" value="ECO:0007669"/>
    <property type="project" value="UniProtKB-KW"/>
</dbReference>
<dbReference type="InterPro" id="IPR016461">
    <property type="entry name" value="COMT-like"/>
</dbReference>
<dbReference type="Gene3D" id="3.40.50.150">
    <property type="entry name" value="Vaccinia Virus protein VP39"/>
    <property type="match status" value="1"/>
</dbReference>
<dbReference type="OrthoDB" id="665695at2759"/>
<evidence type="ECO:0000256" key="3">
    <source>
        <dbReference type="ARBA" id="ARBA00022691"/>
    </source>
</evidence>
<proteinExistence type="predicted"/>
<reference evidence="5" key="1">
    <citation type="submission" date="2020-07" db="EMBL/GenBank/DDBJ databases">
        <title>Genome sequence and genetic diversity analysis of an under-domesticated orphan crop, white fonio (Digitaria exilis).</title>
        <authorList>
            <person name="Bennetzen J.L."/>
            <person name="Chen S."/>
            <person name="Ma X."/>
            <person name="Wang X."/>
            <person name="Yssel A.E.J."/>
            <person name="Chaluvadi S.R."/>
            <person name="Johnson M."/>
            <person name="Gangashetty P."/>
            <person name="Hamidou F."/>
            <person name="Sanogo M.D."/>
            <person name="Zwaenepoel A."/>
            <person name="Wallace J."/>
            <person name="Van De Peer Y."/>
            <person name="Van Deynze A."/>
        </authorList>
    </citation>
    <scope>NUCLEOTIDE SEQUENCE</scope>
    <source>
        <tissue evidence="5">Leaves</tissue>
    </source>
</reference>
<keyword evidence="1" id="KW-0489">Methyltransferase</keyword>
<evidence type="ECO:0000313" key="5">
    <source>
        <dbReference type="EMBL" id="KAF8673748.1"/>
    </source>
</evidence>
<dbReference type="Proteomes" id="UP000636709">
    <property type="component" value="Unassembled WGS sequence"/>
</dbReference>
<evidence type="ECO:0000256" key="1">
    <source>
        <dbReference type="ARBA" id="ARBA00022603"/>
    </source>
</evidence>
<comment type="caution">
    <text evidence="5">The sequence shown here is derived from an EMBL/GenBank/DDBJ whole genome shotgun (WGS) entry which is preliminary data.</text>
</comment>
<dbReference type="SUPFAM" id="SSF46785">
    <property type="entry name" value="Winged helix' DNA-binding domain"/>
    <property type="match status" value="1"/>
</dbReference>
<dbReference type="GO" id="GO:0008171">
    <property type="term" value="F:O-methyltransferase activity"/>
    <property type="evidence" value="ECO:0007669"/>
    <property type="project" value="InterPro"/>
</dbReference>
<evidence type="ECO:0000313" key="6">
    <source>
        <dbReference type="Proteomes" id="UP000636709"/>
    </source>
</evidence>
<keyword evidence="3" id="KW-0949">S-adenosyl-L-methionine</keyword>
<gene>
    <name evidence="5" type="ORF">HU200_048501</name>
</gene>
<dbReference type="EMBL" id="JACEFO010002202">
    <property type="protein sequence ID" value="KAF8673748.1"/>
    <property type="molecule type" value="Genomic_DNA"/>
</dbReference>
<name>A0A835AVG9_9POAL</name>
<evidence type="ECO:0000256" key="2">
    <source>
        <dbReference type="ARBA" id="ARBA00022679"/>
    </source>
</evidence>
<dbReference type="PANTHER" id="PTHR11746">
    <property type="entry name" value="O-METHYLTRANSFERASE"/>
    <property type="match status" value="1"/>
</dbReference>
<dbReference type="InterPro" id="IPR036390">
    <property type="entry name" value="WH_DNA-bd_sf"/>
</dbReference>
<protein>
    <recommendedName>
        <fullName evidence="4">O-methyltransferase C-terminal domain-containing protein</fullName>
    </recommendedName>
</protein>
<evidence type="ECO:0000259" key="4">
    <source>
        <dbReference type="Pfam" id="PF00891"/>
    </source>
</evidence>
<accession>A0A835AVG9</accession>
<dbReference type="Pfam" id="PF00891">
    <property type="entry name" value="Methyltransf_2"/>
    <property type="match status" value="1"/>
</dbReference>
<dbReference type="GO" id="GO:0046983">
    <property type="term" value="F:protein dimerization activity"/>
    <property type="evidence" value="ECO:0007669"/>
    <property type="project" value="InterPro"/>
</dbReference>
<dbReference type="InterPro" id="IPR001077">
    <property type="entry name" value="COMT_C"/>
</dbReference>
<keyword evidence="6" id="KW-1185">Reference proteome</keyword>
<dbReference type="SUPFAM" id="SSF53335">
    <property type="entry name" value="S-adenosyl-L-methionine-dependent methyltransferases"/>
    <property type="match status" value="1"/>
</dbReference>
<keyword evidence="2" id="KW-0808">Transferase</keyword>
<sequence length="167" mass="17738">MGSTSPSASHDPTNDEEACIHAMELLNGFVASMTVKAAIELGLIDDLLAAGGLAVTPEELVAARPWPRPAEAAAAADRMLRFLASHGVVRCTTEWRDEECVKILKNCHRALPANGKVIVIEFVLPESPEPTPAAKGAFTLDVVMLNRLAGAKERTEREIADLAAEAG</sequence>
<dbReference type="InterPro" id="IPR029063">
    <property type="entry name" value="SAM-dependent_MTases_sf"/>
</dbReference>
<dbReference type="PROSITE" id="PS51683">
    <property type="entry name" value="SAM_OMT_II"/>
    <property type="match status" value="1"/>
</dbReference>